<dbReference type="Pfam" id="PF00501">
    <property type="entry name" value="AMP-binding"/>
    <property type="match status" value="1"/>
</dbReference>
<dbReference type="PANTHER" id="PTHR43439:SF2">
    <property type="entry name" value="ENZYME, PUTATIVE (JCVI)-RELATED"/>
    <property type="match status" value="1"/>
</dbReference>
<dbReference type="Gene3D" id="3.40.50.12780">
    <property type="entry name" value="N-terminal domain of ligase-like"/>
    <property type="match status" value="1"/>
</dbReference>
<dbReference type="InterPro" id="IPR042099">
    <property type="entry name" value="ANL_N_sf"/>
</dbReference>
<dbReference type="InterPro" id="IPR051414">
    <property type="entry name" value="Adenylate-forming_Reductase"/>
</dbReference>
<reference evidence="4 5" key="1">
    <citation type="submission" date="2024-04" db="EMBL/GenBank/DDBJ databases">
        <title>Phyllosticta paracitricarpa is synonymous to the EU quarantine fungus P. citricarpa based on phylogenomic analyses.</title>
        <authorList>
            <consortium name="Lawrence Berkeley National Laboratory"/>
            <person name="Van Ingen-Buijs V.A."/>
            <person name="Van Westerhoven A.C."/>
            <person name="Haridas S."/>
            <person name="Skiadas P."/>
            <person name="Martin F."/>
            <person name="Groenewald J.Z."/>
            <person name="Crous P.W."/>
            <person name="Seidl M.F."/>
        </authorList>
    </citation>
    <scope>NUCLEOTIDE SEQUENCE [LARGE SCALE GENOMIC DNA]</scope>
    <source>
        <strain evidence="4 5">CBS 123374</strain>
    </source>
</reference>
<gene>
    <name evidence="4" type="ORF">HDK90DRAFT_9372</name>
</gene>
<evidence type="ECO:0000259" key="3">
    <source>
        <dbReference type="Pfam" id="PF00501"/>
    </source>
</evidence>
<name>A0ABR1Z2H9_9PEZI</name>
<dbReference type="SUPFAM" id="SSF56801">
    <property type="entry name" value="Acetyl-CoA synthetase-like"/>
    <property type="match status" value="1"/>
</dbReference>
<dbReference type="InterPro" id="IPR020845">
    <property type="entry name" value="AMP-binding_CS"/>
</dbReference>
<feature type="domain" description="AMP-dependent synthetase/ligase" evidence="3">
    <location>
        <begin position="38"/>
        <end position="367"/>
    </location>
</feature>
<dbReference type="PANTHER" id="PTHR43439">
    <property type="entry name" value="PHENYLACETATE-COENZYME A LIGASE"/>
    <property type="match status" value="1"/>
</dbReference>
<evidence type="ECO:0000256" key="1">
    <source>
        <dbReference type="ARBA" id="ARBA00022450"/>
    </source>
</evidence>
<comment type="caution">
    <text evidence="4">The sequence shown here is derived from an EMBL/GenBank/DDBJ whole genome shotgun (WGS) entry which is preliminary data.</text>
</comment>
<dbReference type="Proteomes" id="UP001492380">
    <property type="component" value="Unassembled WGS sequence"/>
</dbReference>
<keyword evidence="1" id="KW-0596">Phosphopantetheine</keyword>
<proteinExistence type="predicted"/>
<dbReference type="PROSITE" id="PS00455">
    <property type="entry name" value="AMP_BINDING"/>
    <property type="match status" value="1"/>
</dbReference>
<keyword evidence="2" id="KW-0597">Phosphoprotein</keyword>
<accession>A0ABR1Z2H9</accession>
<keyword evidence="5" id="KW-1185">Reference proteome</keyword>
<protein>
    <recommendedName>
        <fullName evidence="3">AMP-dependent synthetase/ligase domain-containing protein</fullName>
    </recommendedName>
</protein>
<dbReference type="Pfam" id="PF23562">
    <property type="entry name" value="AMP-binding_C_3"/>
    <property type="match status" value="1"/>
</dbReference>
<evidence type="ECO:0000313" key="5">
    <source>
        <dbReference type="Proteomes" id="UP001492380"/>
    </source>
</evidence>
<dbReference type="InterPro" id="IPR000873">
    <property type="entry name" value="AMP-dep_synth/lig_dom"/>
</dbReference>
<sequence>MAYTKIDSPVEEKFNDVRSAPYGQRLMTSIIDSYAEHEPDRVYASIPINDDDLSQGYRDISFFQFAAAINRAAHWLDSTLGKVDRKPGDPFDTFAYTGPRDLRYPILVVAASKVGRRVVMPSLLASVEAQVHIANVARCTTFICGADYPFIPAVANQIPGSKIFKAPSWEELLAEPDSAPRYPYTKSFEEAKNDEIFIFHTSGSTGLPKVYTTTQGMQARIDKTNEFKNDKPRIVVDMEPGSRIYCSIPVFHSAGMNLALSSTLHFGQIFVYGPSKGPVSREAAIEVYKYGKLDGGVHPPFLIEDMLRDPVGRDLLSKIKYAMFGGAPLSKAAGDTLASFGNAFPAMGSTEGSVWITHAPVDQRDWQYYSFHRVMSVEFEHHVGPYHELIIKRTPLSEAYTVFFDAVPSAKDEFRTKDLYSRHPDPAKSHLWKYEGRTDDLVVLSGEVKMYAATLEEQLRSVPGVKHALVGGQQRPVPFLLIEPVDEPQTEEQAQKLLSDIWPAIEEHNRNVLETTQLRWQLAMVAPKDRPFVRSGKGSVDRRNTFKEFEKEIAQLYEQAGFK</sequence>
<evidence type="ECO:0000313" key="4">
    <source>
        <dbReference type="EMBL" id="KAK8246387.1"/>
    </source>
</evidence>
<evidence type="ECO:0000256" key="2">
    <source>
        <dbReference type="ARBA" id="ARBA00022553"/>
    </source>
</evidence>
<organism evidence="4 5">
    <name type="scientific">Phyllosticta capitalensis</name>
    <dbReference type="NCBI Taxonomy" id="121624"/>
    <lineage>
        <taxon>Eukaryota</taxon>
        <taxon>Fungi</taxon>
        <taxon>Dikarya</taxon>
        <taxon>Ascomycota</taxon>
        <taxon>Pezizomycotina</taxon>
        <taxon>Dothideomycetes</taxon>
        <taxon>Dothideomycetes incertae sedis</taxon>
        <taxon>Botryosphaeriales</taxon>
        <taxon>Phyllostictaceae</taxon>
        <taxon>Phyllosticta</taxon>
    </lineage>
</organism>
<dbReference type="EMBL" id="JBBWRZ010000001">
    <property type="protein sequence ID" value="KAK8246387.1"/>
    <property type="molecule type" value="Genomic_DNA"/>
</dbReference>